<dbReference type="Gene3D" id="1.10.150.180">
    <property type="entry name" value="Gamma-retroviral matrix domain"/>
    <property type="match status" value="1"/>
</dbReference>
<proteinExistence type="predicted"/>
<dbReference type="PANTHER" id="PTHR33166">
    <property type="entry name" value="GAG_P30 DOMAIN-CONTAINING PROTEIN"/>
    <property type="match status" value="1"/>
</dbReference>
<dbReference type="Proteomes" id="UP000326458">
    <property type="component" value="Unassembled WGS sequence"/>
</dbReference>
<protein>
    <recommendedName>
        <fullName evidence="2">Core shell protein Gag P30 domain-containing protein</fullName>
    </recommendedName>
</protein>
<dbReference type="InterPro" id="IPR010999">
    <property type="entry name" value="Retrovr_matrix"/>
</dbReference>
<comment type="caution">
    <text evidence="3">The sequence shown here is derived from an EMBL/GenBank/DDBJ whole genome shotgun (WGS) entry which is preliminary data.</text>
</comment>
<dbReference type="InterPro" id="IPR050462">
    <property type="entry name" value="Retroviral_Gag-Pol_poly"/>
</dbReference>
<accession>A0A5N3WQP4</accession>
<name>A0A5N3WQP4_MUNMU</name>
<feature type="non-terminal residue" evidence="3">
    <location>
        <position position="1"/>
    </location>
</feature>
<feature type="domain" description="Core shell protein Gag P30" evidence="2">
    <location>
        <begin position="120"/>
        <end position="239"/>
    </location>
</feature>
<organism evidence="3 4">
    <name type="scientific">Muntiacus muntjak</name>
    <name type="common">Barking deer</name>
    <name type="synonym">Indian muntjac</name>
    <dbReference type="NCBI Taxonomy" id="9888"/>
    <lineage>
        <taxon>Eukaryota</taxon>
        <taxon>Metazoa</taxon>
        <taxon>Chordata</taxon>
        <taxon>Craniata</taxon>
        <taxon>Vertebrata</taxon>
        <taxon>Euteleostomi</taxon>
        <taxon>Mammalia</taxon>
        <taxon>Eutheria</taxon>
        <taxon>Laurasiatheria</taxon>
        <taxon>Artiodactyla</taxon>
        <taxon>Ruminantia</taxon>
        <taxon>Pecora</taxon>
        <taxon>Cervidae</taxon>
        <taxon>Muntiacinae</taxon>
        <taxon>Muntiacus</taxon>
    </lineage>
</organism>
<dbReference type="InterPro" id="IPR003036">
    <property type="entry name" value="Gag_P30"/>
</dbReference>
<dbReference type="AlphaFoldDB" id="A0A5N3WQP4"/>
<evidence type="ECO:0000313" key="4">
    <source>
        <dbReference type="Proteomes" id="UP000326458"/>
    </source>
</evidence>
<evidence type="ECO:0000313" key="3">
    <source>
        <dbReference type="EMBL" id="KAB0364142.1"/>
    </source>
</evidence>
<gene>
    <name evidence="3" type="ORF">FD754_008298</name>
</gene>
<reference evidence="3 4" key="1">
    <citation type="submission" date="2019-06" db="EMBL/GenBank/DDBJ databases">
        <title>Discovery of a novel chromosome fission-fusion reversal in muntjac.</title>
        <authorList>
            <person name="Mudd A.B."/>
            <person name="Bredeson J.V."/>
            <person name="Baum R."/>
            <person name="Hockemeyer D."/>
            <person name="Rokhsar D.S."/>
        </authorList>
    </citation>
    <scope>NUCLEOTIDE SEQUENCE [LARGE SCALE GENOMIC DNA]</scope>
    <source>
        <strain evidence="3">UTSW_UCB_Mm</strain>
        <tissue evidence="3">Fibroblast cell line</tissue>
    </source>
</reference>
<evidence type="ECO:0000256" key="1">
    <source>
        <dbReference type="SAM" id="MobiDB-lite"/>
    </source>
</evidence>
<keyword evidence="4" id="KW-1185">Reference proteome</keyword>
<sequence>KNFKKGFVGDYGVKMTPRKLRNFCELDWPSFDVGWPPEAAHCPTSTSGSHWTPGHPDQFPYTDSWLLIAQTLTNGQDFVGRLTAPPYVPLTPQAPAQPAPDPLPDSPPPSMSPTPPHEQESETQGPQQVNKDGSMRPNWDSNTREGQEILGCYHDALLHGLQVGAKKPTNILPTDFYERLCEAFWTYIPFDPETAENQQMINAAFVAQSYTDIQRKLRQLKGFPGMNATQLLEVANKVFVN</sequence>
<feature type="region of interest" description="Disordered" evidence="1">
    <location>
        <begin position="84"/>
        <end position="143"/>
    </location>
</feature>
<feature type="compositionally biased region" description="Polar residues" evidence="1">
    <location>
        <begin position="122"/>
        <end position="131"/>
    </location>
</feature>
<dbReference type="InterPro" id="IPR036946">
    <property type="entry name" value="G_retro_matrix_sf"/>
</dbReference>
<evidence type="ECO:0000259" key="2">
    <source>
        <dbReference type="Pfam" id="PF02093"/>
    </source>
</evidence>
<dbReference type="GO" id="GO:0019068">
    <property type="term" value="P:virion assembly"/>
    <property type="evidence" value="ECO:0007669"/>
    <property type="project" value="InterPro"/>
</dbReference>
<dbReference type="Pfam" id="PF02093">
    <property type="entry name" value="Gag_p30"/>
    <property type="match status" value="1"/>
</dbReference>
<feature type="compositionally biased region" description="Pro residues" evidence="1">
    <location>
        <begin position="95"/>
        <end position="116"/>
    </location>
</feature>
<dbReference type="SUPFAM" id="SSF47836">
    <property type="entry name" value="Retroviral matrix proteins"/>
    <property type="match status" value="1"/>
</dbReference>
<dbReference type="EMBL" id="VCEA01000001">
    <property type="protein sequence ID" value="KAB0364142.1"/>
    <property type="molecule type" value="Genomic_DNA"/>
</dbReference>